<protein>
    <recommendedName>
        <fullName evidence="8">Protein p34</fullName>
    </recommendedName>
</protein>
<dbReference type="GO" id="GO:0006882">
    <property type="term" value="P:intracellular zinc ion homeostasis"/>
    <property type="evidence" value="ECO:0007669"/>
    <property type="project" value="TreeGrafter"/>
</dbReference>
<evidence type="ECO:0000313" key="12">
    <source>
        <dbReference type="EMBL" id="TRW15265.1"/>
    </source>
</evidence>
<comment type="similarity">
    <text evidence="2">Belongs to the cation diffusion facilitator (CDF) transporter (TC 2.A.4) family.</text>
</comment>
<keyword evidence="4" id="KW-1003">Cell membrane</keyword>
<dbReference type="InterPro" id="IPR002524">
    <property type="entry name" value="Cation_efflux"/>
</dbReference>
<feature type="transmembrane region" description="Helical" evidence="9">
    <location>
        <begin position="151"/>
        <end position="169"/>
    </location>
</feature>
<evidence type="ECO:0000256" key="5">
    <source>
        <dbReference type="ARBA" id="ARBA00022692"/>
    </source>
</evidence>
<evidence type="ECO:0000259" key="10">
    <source>
        <dbReference type="Pfam" id="PF01545"/>
    </source>
</evidence>
<dbReference type="NCBIfam" id="TIGR01297">
    <property type="entry name" value="CDF"/>
    <property type="match status" value="1"/>
</dbReference>
<evidence type="ECO:0000256" key="9">
    <source>
        <dbReference type="SAM" id="Phobius"/>
    </source>
</evidence>
<dbReference type="InterPro" id="IPR058533">
    <property type="entry name" value="Cation_efflux_TM"/>
</dbReference>
<evidence type="ECO:0000256" key="7">
    <source>
        <dbReference type="ARBA" id="ARBA00023136"/>
    </source>
</evidence>
<evidence type="ECO:0000259" key="11">
    <source>
        <dbReference type="Pfam" id="PF16916"/>
    </source>
</evidence>
<dbReference type="PANTHER" id="PTHR43840">
    <property type="entry name" value="MITOCHONDRIAL METAL TRANSPORTER 1-RELATED"/>
    <property type="match status" value="1"/>
</dbReference>
<dbReference type="SUPFAM" id="SSF161111">
    <property type="entry name" value="Cation efflux protein transmembrane domain-like"/>
    <property type="match status" value="1"/>
</dbReference>
<name>A0A552UAM2_9SPHN</name>
<evidence type="ECO:0000256" key="1">
    <source>
        <dbReference type="ARBA" id="ARBA00004651"/>
    </source>
</evidence>
<feature type="transmembrane region" description="Helical" evidence="9">
    <location>
        <begin position="109"/>
        <end position="127"/>
    </location>
</feature>
<feature type="transmembrane region" description="Helical" evidence="9">
    <location>
        <begin position="175"/>
        <end position="192"/>
    </location>
</feature>
<evidence type="ECO:0000256" key="3">
    <source>
        <dbReference type="ARBA" id="ARBA00022448"/>
    </source>
</evidence>
<feature type="transmembrane region" description="Helical" evidence="9">
    <location>
        <begin position="69"/>
        <end position="89"/>
    </location>
</feature>
<keyword evidence="13" id="KW-1185">Reference proteome</keyword>
<accession>A0A552UAM2</accession>
<dbReference type="GO" id="GO:0005886">
    <property type="term" value="C:plasma membrane"/>
    <property type="evidence" value="ECO:0007669"/>
    <property type="project" value="UniProtKB-SubCell"/>
</dbReference>
<dbReference type="InterPro" id="IPR050291">
    <property type="entry name" value="CDF_Transporter"/>
</dbReference>
<evidence type="ECO:0000313" key="13">
    <source>
        <dbReference type="Proteomes" id="UP000317894"/>
    </source>
</evidence>
<organism evidence="12 13">
    <name type="scientific">Glacieibacterium frigidum</name>
    <dbReference type="NCBI Taxonomy" id="2593303"/>
    <lineage>
        <taxon>Bacteria</taxon>
        <taxon>Pseudomonadati</taxon>
        <taxon>Pseudomonadota</taxon>
        <taxon>Alphaproteobacteria</taxon>
        <taxon>Sphingomonadales</taxon>
        <taxon>Sphingosinicellaceae</taxon>
        <taxon>Glacieibacterium</taxon>
    </lineage>
</organism>
<dbReference type="FunFam" id="3.30.70.1350:FF:000002">
    <property type="entry name" value="Ferrous-iron efflux pump FieF"/>
    <property type="match status" value="1"/>
</dbReference>
<dbReference type="InterPro" id="IPR027469">
    <property type="entry name" value="Cation_efflux_TMD_sf"/>
</dbReference>
<dbReference type="GO" id="GO:0015093">
    <property type="term" value="F:ferrous iron transmembrane transporter activity"/>
    <property type="evidence" value="ECO:0007669"/>
    <property type="project" value="TreeGrafter"/>
</dbReference>
<dbReference type="AlphaFoldDB" id="A0A552UAM2"/>
<dbReference type="EMBL" id="VJWA01000002">
    <property type="protein sequence ID" value="TRW15265.1"/>
    <property type="molecule type" value="Genomic_DNA"/>
</dbReference>
<comment type="subcellular location">
    <subcellularLocation>
        <location evidence="1">Cell membrane</location>
        <topology evidence="1">Multi-pass membrane protein</topology>
    </subcellularLocation>
</comment>
<sequence>MTRRAALASVTVATLLIGLKIWGAWATGSMAMLGSLADSALDLAASLMTLFAVGLAAQPADDDHRFGHGKAEAIAALMQTLLIVASAVAIGWRSIMQLGIDELPTRGDIGIGVSLAGIALTLALVAYQRGIVKRTGSVAIATDHLHYQSDLLLNAAVIVALVLDIYAGLHGADSIFGIGIAAYLAIGAVRSARAAVDMLMDREWPDAKRQKLLAIVAAETRVSGVHQLRTRSSGVTDFIQFHVWLPPEMSVAAAHDIVDAIETRVAAAFPGAEILIHVDPAGHYDPGHQPEPLCA</sequence>
<reference evidence="12 13" key="1">
    <citation type="submission" date="2019-07" db="EMBL/GenBank/DDBJ databases">
        <title>Novel species isolated from glacier.</title>
        <authorList>
            <person name="Liu Q."/>
            <person name="Xin Y.-H."/>
        </authorList>
    </citation>
    <scope>NUCLEOTIDE SEQUENCE [LARGE SCALE GENOMIC DNA]</scope>
    <source>
        <strain evidence="12 13">LB1R16</strain>
    </source>
</reference>
<dbReference type="InterPro" id="IPR036837">
    <property type="entry name" value="Cation_efflux_CTD_sf"/>
</dbReference>
<feature type="domain" description="Cation efflux protein cytoplasmic" evidence="11">
    <location>
        <begin position="205"/>
        <end position="280"/>
    </location>
</feature>
<gene>
    <name evidence="12" type="ORF">FMM06_10115</name>
</gene>
<evidence type="ECO:0000256" key="6">
    <source>
        <dbReference type="ARBA" id="ARBA00022989"/>
    </source>
</evidence>
<comment type="caution">
    <text evidence="12">The sequence shown here is derived from an EMBL/GenBank/DDBJ whole genome shotgun (WGS) entry which is preliminary data.</text>
</comment>
<dbReference type="Pfam" id="PF16916">
    <property type="entry name" value="ZT_dimer"/>
    <property type="match status" value="1"/>
</dbReference>
<dbReference type="SUPFAM" id="SSF160240">
    <property type="entry name" value="Cation efflux protein cytoplasmic domain-like"/>
    <property type="match status" value="1"/>
</dbReference>
<keyword evidence="7 9" id="KW-0472">Membrane</keyword>
<dbReference type="InterPro" id="IPR027470">
    <property type="entry name" value="Cation_efflux_CTD"/>
</dbReference>
<keyword evidence="6 9" id="KW-1133">Transmembrane helix</keyword>
<dbReference type="Pfam" id="PF01545">
    <property type="entry name" value="Cation_efflux"/>
    <property type="match status" value="1"/>
</dbReference>
<dbReference type="Proteomes" id="UP000317894">
    <property type="component" value="Unassembled WGS sequence"/>
</dbReference>
<dbReference type="GO" id="GO:0015086">
    <property type="term" value="F:cadmium ion transmembrane transporter activity"/>
    <property type="evidence" value="ECO:0007669"/>
    <property type="project" value="TreeGrafter"/>
</dbReference>
<dbReference type="GO" id="GO:0015341">
    <property type="term" value="F:zinc efflux antiporter activity"/>
    <property type="evidence" value="ECO:0007669"/>
    <property type="project" value="TreeGrafter"/>
</dbReference>
<feature type="domain" description="Cation efflux protein transmembrane" evidence="10">
    <location>
        <begin position="7"/>
        <end position="200"/>
    </location>
</feature>
<dbReference type="PANTHER" id="PTHR43840:SF41">
    <property type="entry name" value="CATION-EFFLUX PUMP FIEF"/>
    <property type="match status" value="1"/>
</dbReference>
<keyword evidence="5 9" id="KW-0812">Transmembrane</keyword>
<evidence type="ECO:0000256" key="4">
    <source>
        <dbReference type="ARBA" id="ARBA00022475"/>
    </source>
</evidence>
<dbReference type="Gene3D" id="3.30.70.1350">
    <property type="entry name" value="Cation efflux protein, cytoplasmic domain"/>
    <property type="match status" value="1"/>
</dbReference>
<dbReference type="Gene3D" id="1.20.1510.10">
    <property type="entry name" value="Cation efflux protein transmembrane domain"/>
    <property type="match status" value="1"/>
</dbReference>
<keyword evidence="3" id="KW-0813">Transport</keyword>
<evidence type="ECO:0000256" key="8">
    <source>
        <dbReference type="ARBA" id="ARBA00068882"/>
    </source>
</evidence>
<dbReference type="OrthoDB" id="9806522at2"/>
<feature type="transmembrane region" description="Helical" evidence="9">
    <location>
        <begin position="36"/>
        <end position="57"/>
    </location>
</feature>
<evidence type="ECO:0000256" key="2">
    <source>
        <dbReference type="ARBA" id="ARBA00008114"/>
    </source>
</evidence>
<proteinExistence type="inferred from homology"/>